<evidence type="ECO:0000313" key="1">
    <source>
        <dbReference type="EMBL" id="KAA6331224.1"/>
    </source>
</evidence>
<dbReference type="AlphaFoldDB" id="A0A5J4RCP4"/>
<name>A0A5J4RCP4_9ZZZZ</name>
<accession>A0A5J4RCP4</accession>
<comment type="caution">
    <text evidence="1">The sequence shown here is derived from an EMBL/GenBank/DDBJ whole genome shotgun (WGS) entry which is preliminary data.</text>
</comment>
<reference evidence="1" key="1">
    <citation type="submission" date="2019-03" db="EMBL/GenBank/DDBJ databases">
        <title>Single cell metagenomics reveals metabolic interactions within the superorganism composed of flagellate Streblomastix strix and complex community of Bacteroidetes bacteria on its surface.</title>
        <authorList>
            <person name="Treitli S.C."/>
            <person name="Kolisko M."/>
            <person name="Husnik F."/>
            <person name="Keeling P."/>
            <person name="Hampl V."/>
        </authorList>
    </citation>
    <scope>NUCLEOTIDE SEQUENCE</scope>
    <source>
        <strain evidence="1">STM</strain>
    </source>
</reference>
<protein>
    <submittedName>
        <fullName evidence="1">Uncharacterized protein</fullName>
    </submittedName>
</protein>
<dbReference type="EMBL" id="SNRY01001398">
    <property type="protein sequence ID" value="KAA6331224.1"/>
    <property type="molecule type" value="Genomic_DNA"/>
</dbReference>
<organism evidence="1">
    <name type="scientific">termite gut metagenome</name>
    <dbReference type="NCBI Taxonomy" id="433724"/>
    <lineage>
        <taxon>unclassified sequences</taxon>
        <taxon>metagenomes</taxon>
        <taxon>organismal metagenomes</taxon>
    </lineage>
</organism>
<proteinExistence type="predicted"/>
<gene>
    <name evidence="1" type="ORF">EZS27_020144</name>
</gene>
<sequence length="95" mass="10861">MLEKKGKVIGYLTGYSAFNELGLTAQVPFALQIGISNEKKAIKRDIYRISFVKQQNAISKENIPLFRLLDCLRFFKSIPDTTSDDACRRLLYLLT</sequence>